<dbReference type="AlphaFoldDB" id="A0A7G9Z2F0"/>
<gene>
    <name evidence="8" type="primary">vat</name>
    <name evidence="8" type="ORF">IPKNHHKO_00008</name>
</gene>
<dbReference type="FunFam" id="2.40.40.20:FF:000007">
    <property type="entry name" value="AAA family ATPase"/>
    <property type="match status" value="1"/>
</dbReference>
<dbReference type="InterPro" id="IPR004201">
    <property type="entry name" value="Cdc48_dom2"/>
</dbReference>
<comment type="similarity">
    <text evidence="1">Belongs to the AAA ATPase family. CDC48 subfamily.</text>
</comment>
<evidence type="ECO:0000256" key="4">
    <source>
        <dbReference type="ARBA" id="ARBA00022840"/>
    </source>
</evidence>
<dbReference type="GO" id="GO:0005524">
    <property type="term" value="F:ATP binding"/>
    <property type="evidence" value="ECO:0007669"/>
    <property type="project" value="UniProtKB-KW"/>
</dbReference>
<feature type="domain" description="AAA+ ATPase" evidence="5">
    <location>
        <begin position="482"/>
        <end position="621"/>
    </location>
</feature>
<dbReference type="Gene3D" id="2.40.40.20">
    <property type="match status" value="1"/>
</dbReference>
<dbReference type="Pfam" id="PF17862">
    <property type="entry name" value="AAA_lid_3"/>
    <property type="match status" value="2"/>
</dbReference>
<dbReference type="InterPro" id="IPR003593">
    <property type="entry name" value="AAA+_ATPase"/>
</dbReference>
<proteinExistence type="inferred from homology"/>
<dbReference type="PANTHER" id="PTHR23077">
    <property type="entry name" value="AAA-FAMILY ATPASE"/>
    <property type="match status" value="1"/>
</dbReference>
<feature type="domain" description="CDC48 N-terminal subdomain" evidence="7">
    <location>
        <begin position="4"/>
        <end position="89"/>
    </location>
</feature>
<dbReference type="EMBL" id="MT631579">
    <property type="protein sequence ID" value="QNO54434.1"/>
    <property type="molecule type" value="Genomic_DNA"/>
</dbReference>
<dbReference type="SUPFAM" id="SSF52540">
    <property type="entry name" value="P-loop containing nucleoside triphosphate hydrolases"/>
    <property type="match status" value="2"/>
</dbReference>
<dbReference type="PANTHER" id="PTHR23077:SF171">
    <property type="entry name" value="NUCLEAR VALOSIN-CONTAINING PROTEIN-LIKE"/>
    <property type="match status" value="1"/>
</dbReference>
<dbReference type="Gene3D" id="3.40.50.300">
    <property type="entry name" value="P-loop containing nucleotide triphosphate hydrolases"/>
    <property type="match status" value="2"/>
</dbReference>
<sequence>MPISLKVAEAFQNDIGRGIARIDSKAKSELKVSTGDIIRLKGKKSALAIVWQAHPDDEGLDMIRMDGILRQNVGIGLGEKVAIESVHAKEAKKLVLAPKEPIRYSIGFDEYIKKRLVGKPVLKGNLLPVGIFGTAIPLVVMQTVPQGPVSITENTEVRIKKEVVKEVTNIPSITYDDVGGLKDEMQKIREMIELPLRHPEIFERLGIDPPKGVLLYGSPGTGKTLLAKAVANESDANFYYVGGPEIISKYVGESEERLRKLFAEAQENAPSIIFIDEIDAIAPKREEVMGEVEKRLVSQLLTIMDGLKARGEVIVIGATNRPDSIDPALRRPGRFDREIEIGVPNVEDRKKILFIQVRNMPLTKNVKIDEFARMTHGYTGADLSLLTKEAALKALRRVMPALDIEEESISEGVLEKMKVNRDDFFNAMTEIQPSALREVFVSKPDVSWDDIGGLDITKRDLQEAVELPLKRPEVFEKMGIRPVKGILMYGPPGTGKTLLAKAVATESESNFILISGAQVLSKYVGESEKAVREMFRKARMAAPCILFIDEIDAIAPTRTGSGEAGNMVTGRIVDTLLTELDGLRSLKNVVVIGATNRPDILDPALMRGGRFDRMLEVPPPDERARLQIFRIHTKKMPLDRDVSLPDLAKLSDGLTGADIENIVREAGMSAIREGVKKVKSRHFELSFKAIIPSIKEEDLESVRKFKTATTSMYR</sequence>
<dbReference type="FunFam" id="3.40.50.300:FF:000012">
    <property type="entry name" value="Transitional endoplasmic reticulum ATPase"/>
    <property type="match status" value="1"/>
</dbReference>
<dbReference type="InterPro" id="IPR009010">
    <property type="entry name" value="Asp_de-COase-like_dom_sf"/>
</dbReference>
<name>A0A7G9Z2F0_9EURY</name>
<dbReference type="SUPFAM" id="SSF50692">
    <property type="entry name" value="ADC-like"/>
    <property type="match status" value="1"/>
</dbReference>
<dbReference type="NCBIfam" id="TIGR01243">
    <property type="entry name" value="CDC48"/>
    <property type="match status" value="1"/>
</dbReference>
<dbReference type="PROSITE" id="PS00674">
    <property type="entry name" value="AAA"/>
    <property type="match status" value="2"/>
</dbReference>
<evidence type="ECO:0000259" key="5">
    <source>
        <dbReference type="SMART" id="SM00382"/>
    </source>
</evidence>
<keyword evidence="4" id="KW-0067">ATP-binding</keyword>
<dbReference type="SMART" id="SM01072">
    <property type="entry name" value="CDC48_2"/>
    <property type="match status" value="1"/>
</dbReference>
<protein>
    <submittedName>
        <fullName evidence="8">VCP-like ATPase</fullName>
    </submittedName>
</protein>
<evidence type="ECO:0000313" key="8">
    <source>
        <dbReference type="EMBL" id="QNO54434.1"/>
    </source>
</evidence>
<dbReference type="InterPro" id="IPR005938">
    <property type="entry name" value="AAA_ATPase_CDC48"/>
</dbReference>
<dbReference type="InterPro" id="IPR050168">
    <property type="entry name" value="AAA_ATPase_domain"/>
</dbReference>
<dbReference type="InterPro" id="IPR003959">
    <property type="entry name" value="ATPase_AAA_core"/>
</dbReference>
<dbReference type="Gene3D" id="3.10.330.10">
    <property type="match status" value="1"/>
</dbReference>
<dbReference type="FunFam" id="3.40.50.300:FF:000018">
    <property type="entry name" value="Cell division control 48"/>
    <property type="match status" value="1"/>
</dbReference>
<dbReference type="Gene3D" id="1.10.8.60">
    <property type="match status" value="2"/>
</dbReference>
<evidence type="ECO:0000256" key="1">
    <source>
        <dbReference type="ARBA" id="ARBA00009833"/>
    </source>
</evidence>
<keyword evidence="3" id="KW-0547">Nucleotide-binding</keyword>
<dbReference type="InterPro" id="IPR003338">
    <property type="entry name" value="CDC4_N-term_subdom"/>
</dbReference>
<dbReference type="InterPro" id="IPR029067">
    <property type="entry name" value="CDC48_domain_2-like_sf"/>
</dbReference>
<keyword evidence="2" id="KW-0677">Repeat</keyword>
<dbReference type="CDD" id="cd19511">
    <property type="entry name" value="RecA-like_CDC48_r2-like"/>
    <property type="match status" value="1"/>
</dbReference>
<dbReference type="SUPFAM" id="SSF54585">
    <property type="entry name" value="Cdc48 domain 2-like"/>
    <property type="match status" value="1"/>
</dbReference>
<dbReference type="InterPro" id="IPR003960">
    <property type="entry name" value="ATPase_AAA_CS"/>
</dbReference>
<dbReference type="GO" id="GO:0005737">
    <property type="term" value="C:cytoplasm"/>
    <property type="evidence" value="ECO:0007669"/>
    <property type="project" value="UniProtKB-ARBA"/>
</dbReference>
<accession>A0A7G9Z2F0</accession>
<dbReference type="Pfam" id="PF02933">
    <property type="entry name" value="CDC48_2"/>
    <property type="match status" value="1"/>
</dbReference>
<dbReference type="GO" id="GO:0016887">
    <property type="term" value="F:ATP hydrolysis activity"/>
    <property type="evidence" value="ECO:0007669"/>
    <property type="project" value="InterPro"/>
</dbReference>
<evidence type="ECO:0000256" key="3">
    <source>
        <dbReference type="ARBA" id="ARBA00022741"/>
    </source>
</evidence>
<evidence type="ECO:0000259" key="7">
    <source>
        <dbReference type="SMART" id="SM01073"/>
    </source>
</evidence>
<feature type="domain" description="AAA+ ATPase" evidence="5">
    <location>
        <begin position="209"/>
        <end position="345"/>
    </location>
</feature>
<dbReference type="Pfam" id="PF00004">
    <property type="entry name" value="AAA"/>
    <property type="match status" value="2"/>
</dbReference>
<feature type="domain" description="CDC48" evidence="6">
    <location>
        <begin position="103"/>
        <end position="166"/>
    </location>
</feature>
<reference evidence="8" key="1">
    <citation type="submission" date="2020-06" db="EMBL/GenBank/DDBJ databases">
        <title>Unique genomic features of the anaerobic methanotrophic archaea.</title>
        <authorList>
            <person name="Chadwick G.L."/>
            <person name="Skennerton C.T."/>
            <person name="Laso-Perez R."/>
            <person name="Leu A.O."/>
            <person name="Speth D.R."/>
            <person name="Yu H."/>
            <person name="Morgan-Lang C."/>
            <person name="Hatzenpichler R."/>
            <person name="Goudeau D."/>
            <person name="Malmstrom R."/>
            <person name="Brazelton W.J."/>
            <person name="Woyke T."/>
            <person name="Hallam S.J."/>
            <person name="Tyson G.W."/>
            <person name="Wegener G."/>
            <person name="Boetius A."/>
            <person name="Orphan V."/>
        </authorList>
    </citation>
    <scope>NUCLEOTIDE SEQUENCE</scope>
</reference>
<dbReference type="FunFam" id="1.10.8.60:FF:000057">
    <property type="entry name" value="AAA family ATPase, CDC48 subfamily"/>
    <property type="match status" value="1"/>
</dbReference>
<evidence type="ECO:0000256" key="2">
    <source>
        <dbReference type="ARBA" id="ARBA00022737"/>
    </source>
</evidence>
<evidence type="ECO:0000259" key="6">
    <source>
        <dbReference type="SMART" id="SM01072"/>
    </source>
</evidence>
<dbReference type="InterPro" id="IPR027417">
    <property type="entry name" value="P-loop_NTPase"/>
</dbReference>
<dbReference type="SMART" id="SM01073">
    <property type="entry name" value="CDC48_N"/>
    <property type="match status" value="1"/>
</dbReference>
<dbReference type="InterPro" id="IPR041569">
    <property type="entry name" value="AAA_lid_3"/>
</dbReference>
<organism evidence="8">
    <name type="scientific">Candidatus Methanophaga sp. ANME-1 ERB7</name>
    <dbReference type="NCBI Taxonomy" id="2759913"/>
    <lineage>
        <taxon>Archaea</taxon>
        <taxon>Methanobacteriati</taxon>
        <taxon>Methanobacteriota</taxon>
        <taxon>Stenosarchaea group</taxon>
        <taxon>Methanomicrobia</taxon>
        <taxon>Candidatus Methanophagales</taxon>
        <taxon>Candidatus Methanophagaceae</taxon>
        <taxon>Candidatus Methanophaga</taxon>
    </lineage>
</organism>
<dbReference type="SMART" id="SM00382">
    <property type="entry name" value="AAA"/>
    <property type="match status" value="2"/>
</dbReference>
<dbReference type="Pfam" id="PF02359">
    <property type="entry name" value="CDC48_N"/>
    <property type="match status" value="1"/>
</dbReference>